<name>A0ABP2Y8Z9_9BACT</name>
<protein>
    <submittedName>
        <fullName evidence="1">Uncharacterized protein</fullName>
    </submittedName>
</protein>
<reference evidence="1 2" key="1">
    <citation type="submission" date="2013-06" db="EMBL/GenBank/DDBJ databases">
        <authorList>
            <person name="Weinstock G."/>
            <person name="Sodergren E."/>
            <person name="Lobos E.A."/>
            <person name="Fulton L."/>
            <person name="Fulton R."/>
            <person name="Courtney L."/>
            <person name="Fronick C."/>
            <person name="O'Laughlin M."/>
            <person name="Godfrey J."/>
            <person name="Wilson R.M."/>
            <person name="Miner T."/>
            <person name="Farmer C."/>
            <person name="Delehaunty K."/>
            <person name="Cordes M."/>
            <person name="Minx P."/>
            <person name="Tomlinson C."/>
            <person name="Chen J."/>
            <person name="Wollam A."/>
            <person name="Pepin K.H."/>
            <person name="Bhonagiri V."/>
            <person name="Zhang X."/>
            <person name="Warren W."/>
            <person name="Mitreva M."/>
            <person name="Mardis E.R."/>
            <person name="Wilson R.K."/>
        </authorList>
    </citation>
    <scope>NUCLEOTIDE SEQUENCE [LARGE SCALE GENOMIC DNA]</scope>
    <source>
        <strain evidence="1 2">ATCC 29426</strain>
    </source>
</reference>
<keyword evidence="2" id="KW-1185">Reference proteome</keyword>
<organism evidence="1 2">
    <name type="scientific">Prevotella disiens JCM 6334 = ATCC 29426</name>
    <dbReference type="NCBI Taxonomy" id="1235811"/>
    <lineage>
        <taxon>Bacteria</taxon>
        <taxon>Pseudomonadati</taxon>
        <taxon>Bacteroidota</taxon>
        <taxon>Bacteroidia</taxon>
        <taxon>Bacteroidales</taxon>
        <taxon>Prevotellaceae</taxon>
        <taxon>Prevotella</taxon>
    </lineage>
</organism>
<dbReference type="Proteomes" id="UP000016660">
    <property type="component" value="Unassembled WGS sequence"/>
</dbReference>
<evidence type="ECO:0000313" key="2">
    <source>
        <dbReference type="Proteomes" id="UP000016660"/>
    </source>
</evidence>
<gene>
    <name evidence="1" type="ORF">HMPREF0653_00750</name>
</gene>
<evidence type="ECO:0000313" key="1">
    <source>
        <dbReference type="EMBL" id="ERJ78837.1"/>
    </source>
</evidence>
<sequence>MDTKVLINYDIKEEQCEKDEIWYKNRVQLVGLHSIFIDDK</sequence>
<accession>A0ABP2Y8Z9</accession>
<dbReference type="EMBL" id="AWUY01000064">
    <property type="protein sequence ID" value="ERJ78837.1"/>
    <property type="molecule type" value="Genomic_DNA"/>
</dbReference>
<proteinExistence type="predicted"/>
<comment type="caution">
    <text evidence="1">The sequence shown here is derived from an EMBL/GenBank/DDBJ whole genome shotgun (WGS) entry which is preliminary data.</text>
</comment>